<gene>
    <name evidence="2" type="ORF">AN963_13425</name>
</gene>
<organism evidence="2 3">
    <name type="scientific">Brevibacillus choshinensis</name>
    <dbReference type="NCBI Taxonomy" id="54911"/>
    <lineage>
        <taxon>Bacteria</taxon>
        <taxon>Bacillati</taxon>
        <taxon>Bacillota</taxon>
        <taxon>Bacilli</taxon>
        <taxon>Bacillales</taxon>
        <taxon>Paenibacillaceae</taxon>
        <taxon>Brevibacillus</taxon>
    </lineage>
</organism>
<evidence type="ECO:0000259" key="1">
    <source>
        <dbReference type="Pfam" id="PF26353"/>
    </source>
</evidence>
<dbReference type="EMBL" id="LJJB01000010">
    <property type="protein sequence ID" value="KQL46004.1"/>
    <property type="molecule type" value="Genomic_DNA"/>
</dbReference>
<comment type="caution">
    <text evidence="2">The sequence shown here is derived from an EMBL/GenBank/DDBJ whole genome shotgun (WGS) entry which is preliminary data.</text>
</comment>
<name>A0ABR5N6G2_BRECH</name>
<evidence type="ECO:0000313" key="3">
    <source>
        <dbReference type="Proteomes" id="UP000051063"/>
    </source>
</evidence>
<evidence type="ECO:0000313" key="2">
    <source>
        <dbReference type="EMBL" id="KQL46004.1"/>
    </source>
</evidence>
<sequence>MIMRKTGFISFVFFASFLLFQANWHHLSFSTVSKPQQELHILIQKKDAAKMLLLEPPRTAIDSQSSQELLTILKKANKIHGIVDMRPHDYQVTILKNDRVENILFLWVKKDTQQAKLMEQSDTHTAYTLSSNATERLKQIVTERGMPPSFRNPQ</sequence>
<accession>A0ABR5N6G2</accession>
<dbReference type="Pfam" id="PF26353">
    <property type="entry name" value="YhfM"/>
    <property type="match status" value="1"/>
</dbReference>
<dbReference type="Proteomes" id="UP000051063">
    <property type="component" value="Unassembled WGS sequence"/>
</dbReference>
<feature type="domain" description="YhfM-like" evidence="1">
    <location>
        <begin position="59"/>
        <end position="143"/>
    </location>
</feature>
<dbReference type="InterPro" id="IPR058780">
    <property type="entry name" value="YhfM-like_dom"/>
</dbReference>
<protein>
    <recommendedName>
        <fullName evidence="1">YhfM-like domain-containing protein</fullName>
    </recommendedName>
</protein>
<reference evidence="2 3" key="1">
    <citation type="submission" date="2015-09" db="EMBL/GenBank/DDBJ databases">
        <title>Genome sequencing project for genomic taxonomy and phylogenomics of Bacillus-like bacteria.</title>
        <authorList>
            <person name="Liu B."/>
            <person name="Wang J."/>
            <person name="Zhu Y."/>
            <person name="Liu G."/>
            <person name="Chen Q."/>
            <person name="Chen Z."/>
            <person name="Lan J."/>
            <person name="Che J."/>
            <person name="Ge C."/>
            <person name="Shi H."/>
            <person name="Pan Z."/>
            <person name="Liu X."/>
        </authorList>
    </citation>
    <scope>NUCLEOTIDE SEQUENCE [LARGE SCALE GENOMIC DNA]</scope>
    <source>
        <strain evidence="2 3">DSM 8552</strain>
    </source>
</reference>
<keyword evidence="3" id="KW-1185">Reference proteome</keyword>
<proteinExistence type="predicted"/>
<dbReference type="RefSeq" id="WP_055745077.1">
    <property type="nucleotide sequence ID" value="NZ_LJJB01000010.1"/>
</dbReference>